<dbReference type="Proteomes" id="UP000222310">
    <property type="component" value="Unassembled WGS sequence"/>
</dbReference>
<keyword evidence="1" id="KW-0812">Transmembrane</keyword>
<keyword evidence="1" id="KW-0472">Membrane</keyword>
<reference evidence="2 3" key="1">
    <citation type="submission" date="2015-02" db="EMBL/GenBank/DDBJ databases">
        <title>Nostoc linckia genome annotation.</title>
        <authorList>
            <person name="Zhou Z."/>
        </authorList>
    </citation>
    <scope>NUCLEOTIDE SEQUENCE [LARGE SCALE GENOMIC DNA]</scope>
    <source>
        <strain evidence="3">z8</strain>
    </source>
</reference>
<dbReference type="GeneID" id="57098099"/>
<name>A0A9Q6EIX0_NOSLI</name>
<dbReference type="InterPro" id="IPR010390">
    <property type="entry name" value="ABC-2_transporter-like"/>
</dbReference>
<feature type="transmembrane region" description="Helical" evidence="1">
    <location>
        <begin position="20"/>
        <end position="43"/>
    </location>
</feature>
<gene>
    <name evidence="2" type="ORF">VF08_28095</name>
</gene>
<feature type="transmembrane region" description="Helical" evidence="1">
    <location>
        <begin position="235"/>
        <end position="253"/>
    </location>
</feature>
<organism evidence="2 3">
    <name type="scientific">Nostoc linckia z8</name>
    <dbReference type="NCBI Taxonomy" id="1628746"/>
    <lineage>
        <taxon>Bacteria</taxon>
        <taxon>Bacillati</taxon>
        <taxon>Cyanobacteriota</taxon>
        <taxon>Cyanophyceae</taxon>
        <taxon>Nostocales</taxon>
        <taxon>Nostocaceae</taxon>
        <taxon>Nostoc</taxon>
    </lineage>
</organism>
<dbReference type="RefSeq" id="WP_218963844.1">
    <property type="nucleotide sequence ID" value="NZ_LAHD01000109.1"/>
</dbReference>
<accession>A0A9Q6EIX0</accession>
<feature type="transmembrane region" description="Helical" evidence="1">
    <location>
        <begin position="119"/>
        <end position="137"/>
    </location>
</feature>
<dbReference type="AlphaFoldDB" id="A0A9Q6EIX0"/>
<evidence type="ECO:0000256" key="1">
    <source>
        <dbReference type="SAM" id="Phobius"/>
    </source>
</evidence>
<protein>
    <recommendedName>
        <fullName evidence="4">ABC transporter permease</fullName>
    </recommendedName>
</protein>
<proteinExistence type="predicted"/>
<comment type="caution">
    <text evidence="2">The sequence shown here is derived from an EMBL/GenBank/DDBJ whole genome shotgun (WGS) entry which is preliminary data.</text>
</comment>
<feature type="transmembrane region" description="Helical" evidence="1">
    <location>
        <begin position="178"/>
        <end position="199"/>
    </location>
</feature>
<keyword evidence="1" id="KW-1133">Transmembrane helix</keyword>
<sequence length="265" mass="29350">MNSFSKYTWIGLTAARSNLAYFGEVASRGIFLFVVLYIFLQLWRITYAQTDAEQLGGLTLAQMLWYLGITESIVLSSPQVALEVDEDVRTGALAVQLIRPLSYPLYRLWTTLGERTVRFGLNVAIASLVALLFVGTIPLTFRGILLFVAVLPLAFVLDFLATFLVGLGAFWLENTTGLMLIYSRLTMILGGMLIPLELLPENWQPILQALPFASILYGPARLFVHPDLSFAGELLMRQAVAIVVLTVLVALVYRTAVKRIHAHGG</sequence>
<evidence type="ECO:0000313" key="3">
    <source>
        <dbReference type="Proteomes" id="UP000222310"/>
    </source>
</evidence>
<feature type="transmembrane region" description="Helical" evidence="1">
    <location>
        <begin position="144"/>
        <end position="172"/>
    </location>
</feature>
<dbReference type="PANTHER" id="PTHR36832">
    <property type="entry name" value="SLR1174 PROTEIN-RELATED"/>
    <property type="match status" value="1"/>
</dbReference>
<dbReference type="Pfam" id="PF06182">
    <property type="entry name" value="ABC2_membrane_6"/>
    <property type="match status" value="1"/>
</dbReference>
<dbReference type="PANTHER" id="PTHR36832:SF1">
    <property type="entry name" value="SLR1174 PROTEIN"/>
    <property type="match status" value="1"/>
</dbReference>
<dbReference type="EMBL" id="LAHD01000109">
    <property type="protein sequence ID" value="PHJ97779.1"/>
    <property type="molecule type" value="Genomic_DNA"/>
</dbReference>
<evidence type="ECO:0000313" key="2">
    <source>
        <dbReference type="EMBL" id="PHJ97779.1"/>
    </source>
</evidence>
<evidence type="ECO:0008006" key="4">
    <source>
        <dbReference type="Google" id="ProtNLM"/>
    </source>
</evidence>